<keyword evidence="6" id="KW-0788">Thiol protease</keyword>
<protein>
    <recommendedName>
        <fullName evidence="2">ubiquitinyl hydrolase 1</fullName>
        <ecNumber evidence="2">3.4.19.12</ecNumber>
    </recommendedName>
</protein>
<evidence type="ECO:0000256" key="2">
    <source>
        <dbReference type="ARBA" id="ARBA00012759"/>
    </source>
</evidence>
<dbReference type="Pfam" id="PF13446">
    <property type="entry name" value="RPT"/>
    <property type="match status" value="3"/>
</dbReference>
<evidence type="ECO:0000256" key="5">
    <source>
        <dbReference type="ARBA" id="ARBA00022801"/>
    </source>
</evidence>
<dbReference type="PANTHER" id="PTHR43982">
    <property type="entry name" value="UBIQUITIN CARBOXYL-TERMINAL HYDROLASE"/>
    <property type="match status" value="1"/>
</dbReference>
<dbReference type="GO" id="GO:0043161">
    <property type="term" value="P:proteasome-mediated ubiquitin-dependent protein catabolic process"/>
    <property type="evidence" value="ECO:0007669"/>
    <property type="project" value="InterPro"/>
</dbReference>
<dbReference type="GO" id="GO:0004843">
    <property type="term" value="F:cysteine-type deubiquitinase activity"/>
    <property type="evidence" value="ECO:0007669"/>
    <property type="project" value="UniProtKB-EC"/>
</dbReference>
<evidence type="ECO:0000259" key="8">
    <source>
        <dbReference type="PROSITE" id="PS50235"/>
    </source>
</evidence>
<dbReference type="GO" id="GO:0070628">
    <property type="term" value="F:proteasome binding"/>
    <property type="evidence" value="ECO:0007669"/>
    <property type="project" value="TreeGrafter"/>
</dbReference>
<dbReference type="InterPro" id="IPR025305">
    <property type="entry name" value="UCH_repeat_domain"/>
</dbReference>
<proteinExistence type="predicted"/>
<feature type="compositionally biased region" description="Polar residues" evidence="7">
    <location>
        <begin position="756"/>
        <end position="771"/>
    </location>
</feature>
<feature type="domain" description="USP" evidence="8">
    <location>
        <begin position="610"/>
        <end position="1165"/>
    </location>
</feature>
<dbReference type="InterPro" id="IPR038765">
    <property type="entry name" value="Papain-like_cys_pep_sf"/>
</dbReference>
<dbReference type="GO" id="GO:0016579">
    <property type="term" value="P:protein deubiquitination"/>
    <property type="evidence" value="ECO:0007669"/>
    <property type="project" value="InterPro"/>
</dbReference>
<dbReference type="InterPro" id="IPR044635">
    <property type="entry name" value="UBP14-like"/>
</dbReference>
<comment type="caution">
    <text evidence="9">The sequence shown here is derived from an EMBL/GenBank/DDBJ whole genome shotgun (WGS) entry which is preliminary data.</text>
</comment>
<sequence length="1319" mass="147066">MSHPPPSGPGKTSPKLHDDFLNFDPNKTAPGRNLLADHLQSAGDGVQPVALSGECKHEYTTKHVQSILPPLDLRPDGTTAYKLAVVCKRCRLHAAIHIDYALATNPCPNQQYPLHHFQRLHHEDGMSPTHITYAWQCSASQCQASLRIIYNTPRFSDQDRLLLTDTDRLKRRYEAALDAKPGREDLRLATPNDTLNWLRKYIQDGLDPQQKRRAFSADNKRFVAAFGQQGNDCSELLTDLGFKYADGEWTLPNPPQVLDRLRSDGGSHRERLEDVVYELAACMSRITIDTGAVNPAAGESWPSASRDVERTLAAQGYQRHTFPRRSNTTSEEHAYFSTLGALSDFADTLVEFAFDRQINCDPEAQAYYFECLQVISESRNTEQLQTKVVMLQSEGHISRRDITKAYRSFGLQLPSSNVLYTDQHILSTFQAQLSDVSPAVAADLREALYKIGCSRDSSMLMNASRQTVETVDDALAWLGNDVHRGTEDDFLVAVASSKMDSDADTQLTKSAISVLARSRQSNKLNTWLTTGRTDGGDMSVDEALRHLGIEQKLDDLDKSVLEFQFDSARQDKPGEQTERAIKAIQDASGRSSGYTQPPAMQQHAPGTWPVGLKSHGNTCYLNSLLQYYFSIKPFREIVLEYGQHKLDLHETHEKKHRVGGRIISAQEIKGGQRFAKDLQGLFQRMIVEPSAEVKPEKDMVSRAFLEAEQYDQLPSSAMDEEIVWDRTRPATRSGSPAASKREKPTPADEDSLRVVRQNSNASSVTLQASENGENDAAMVNSVAAPPTPPDSPTMKGLFDLDLPEHAPPLPPRRRFTNDEIQKASDTALSVAEKKAAAQQDVSEVHDNATQRLRAGLKVDGVDEFEEQQDILRQLYTLSVTDTTVNQDGTSDKPKLRLEPCIQLRVPQTDTDLYSALDEVLDPQPSDIKPGASVYASLLQPLPPILQINSPRIDWDAHTKAAKKFDATMRLVDELYLDRYCDQSGEDILSTRKQGWVWRRQLRALEKERKELMDTAPALELDSATAMTEAGAYLKGVADIDRDLAELGTDGLDLDLDLAISLQDAATAQAERLTKINADVEALKKELAPEFQHAKKIKYRLAVVFFHRGNTSGGHYWVCIHDFANDIWRSYNDETVSEVSKDDLKQIFEAQGFNQGTPTYMVYVQDDKKEELVQPLCREPEPADPWPVQMVDATETTDPKPAVRAAPGTVDPKLIEGQNWDAERVVEPSFNCGSETPGWEKNVVDGRCVTHIKLAAGPSNGERAMPDLGWSDRSSPSPEALEDLPDDPMYQGRGHKRQADSVRNNSPPEVVEEGRDGSQM</sequence>
<feature type="region of interest" description="Disordered" evidence="7">
    <location>
        <begin position="1"/>
        <end position="24"/>
    </location>
</feature>
<keyword evidence="4" id="KW-0833">Ubl conjugation pathway</keyword>
<feature type="region of interest" description="Disordered" evidence="7">
    <location>
        <begin position="716"/>
        <end position="773"/>
    </location>
</feature>
<dbReference type="InterPro" id="IPR028889">
    <property type="entry name" value="USP"/>
</dbReference>
<reference evidence="9" key="1">
    <citation type="submission" date="2023-08" db="EMBL/GenBank/DDBJ databases">
        <title>Black Yeasts Isolated from many extreme environments.</title>
        <authorList>
            <person name="Coleine C."/>
            <person name="Stajich J.E."/>
            <person name="Selbmann L."/>
        </authorList>
    </citation>
    <scope>NUCLEOTIDE SEQUENCE</scope>
    <source>
        <strain evidence="9">CCFEE 5401</strain>
    </source>
</reference>
<keyword evidence="3" id="KW-0645">Protease</keyword>
<dbReference type="InterPro" id="IPR018200">
    <property type="entry name" value="USP_CS"/>
</dbReference>
<dbReference type="EMBL" id="JAVRRL010000018">
    <property type="protein sequence ID" value="KAK5114333.1"/>
    <property type="molecule type" value="Genomic_DNA"/>
</dbReference>
<dbReference type="PROSITE" id="PS00972">
    <property type="entry name" value="USP_1"/>
    <property type="match status" value="1"/>
</dbReference>
<dbReference type="PANTHER" id="PTHR43982:SF6">
    <property type="entry name" value="UBIQUITIN CARBOXYL-TERMINAL HYDROLASE 2-RELATED"/>
    <property type="match status" value="1"/>
</dbReference>
<comment type="catalytic activity">
    <reaction evidence="1">
        <text>Thiol-dependent hydrolysis of ester, thioester, amide, peptide and isopeptide bonds formed by the C-terminal Gly of ubiquitin (a 76-residue protein attached to proteins as an intracellular targeting signal).</text>
        <dbReference type="EC" id="3.4.19.12"/>
    </reaction>
</comment>
<dbReference type="GO" id="GO:0061136">
    <property type="term" value="P:regulation of proteasomal protein catabolic process"/>
    <property type="evidence" value="ECO:0007669"/>
    <property type="project" value="TreeGrafter"/>
</dbReference>
<name>A0AAN7YHF4_9PEZI</name>
<gene>
    <name evidence="9" type="ORF">LTR62_002585</name>
</gene>
<dbReference type="Proteomes" id="UP001310890">
    <property type="component" value="Unassembled WGS sequence"/>
</dbReference>
<dbReference type="PROSITE" id="PS50235">
    <property type="entry name" value="USP_3"/>
    <property type="match status" value="1"/>
</dbReference>
<accession>A0AAN7YHF4</accession>
<evidence type="ECO:0000256" key="6">
    <source>
        <dbReference type="ARBA" id="ARBA00022807"/>
    </source>
</evidence>
<dbReference type="Gene3D" id="3.90.70.10">
    <property type="entry name" value="Cysteine proteinases"/>
    <property type="match status" value="2"/>
</dbReference>
<evidence type="ECO:0000313" key="9">
    <source>
        <dbReference type="EMBL" id="KAK5114333.1"/>
    </source>
</evidence>
<keyword evidence="5" id="KW-0378">Hydrolase</keyword>
<evidence type="ECO:0000313" key="10">
    <source>
        <dbReference type="Proteomes" id="UP001310890"/>
    </source>
</evidence>
<feature type="region of interest" description="Disordered" evidence="7">
    <location>
        <begin position="1256"/>
        <end position="1319"/>
    </location>
</feature>
<dbReference type="Pfam" id="PF00443">
    <property type="entry name" value="UCH"/>
    <property type="match status" value="1"/>
</dbReference>
<evidence type="ECO:0000256" key="4">
    <source>
        <dbReference type="ARBA" id="ARBA00022786"/>
    </source>
</evidence>
<evidence type="ECO:0000256" key="3">
    <source>
        <dbReference type="ARBA" id="ARBA00022670"/>
    </source>
</evidence>
<dbReference type="InterPro" id="IPR001394">
    <property type="entry name" value="Peptidase_C19_UCH"/>
</dbReference>
<dbReference type="EC" id="3.4.19.12" evidence="2"/>
<organism evidence="9 10">
    <name type="scientific">Meristemomyces frigidus</name>
    <dbReference type="NCBI Taxonomy" id="1508187"/>
    <lineage>
        <taxon>Eukaryota</taxon>
        <taxon>Fungi</taxon>
        <taxon>Dikarya</taxon>
        <taxon>Ascomycota</taxon>
        <taxon>Pezizomycotina</taxon>
        <taxon>Dothideomycetes</taxon>
        <taxon>Dothideomycetidae</taxon>
        <taxon>Mycosphaerellales</taxon>
        <taxon>Teratosphaeriaceae</taxon>
        <taxon>Meristemomyces</taxon>
    </lineage>
</organism>
<evidence type="ECO:0000256" key="1">
    <source>
        <dbReference type="ARBA" id="ARBA00000707"/>
    </source>
</evidence>
<feature type="compositionally biased region" description="Basic and acidic residues" evidence="7">
    <location>
        <begin position="739"/>
        <end position="753"/>
    </location>
</feature>
<dbReference type="SUPFAM" id="SSF54001">
    <property type="entry name" value="Cysteine proteinases"/>
    <property type="match status" value="1"/>
</dbReference>
<evidence type="ECO:0000256" key="7">
    <source>
        <dbReference type="SAM" id="MobiDB-lite"/>
    </source>
</evidence>